<gene>
    <name evidence="2" type="ORF">GA0070606_5450</name>
</gene>
<feature type="transmembrane region" description="Helical" evidence="1">
    <location>
        <begin position="74"/>
        <end position="94"/>
    </location>
</feature>
<evidence type="ECO:0000313" key="3">
    <source>
        <dbReference type="Proteomes" id="UP000199001"/>
    </source>
</evidence>
<dbReference type="STRING" id="47855.GA0070606_5450"/>
<dbReference type="RefSeq" id="WP_091105801.1">
    <property type="nucleotide sequence ID" value="NZ_FMHZ01000002.1"/>
</dbReference>
<accession>A0A1C6VW64</accession>
<keyword evidence="1" id="KW-0472">Membrane</keyword>
<keyword evidence="1" id="KW-0812">Transmembrane</keyword>
<evidence type="ECO:0000313" key="2">
    <source>
        <dbReference type="EMBL" id="SCL70601.1"/>
    </source>
</evidence>
<organism evidence="2 3">
    <name type="scientific">Micromonospora citrea</name>
    <dbReference type="NCBI Taxonomy" id="47855"/>
    <lineage>
        <taxon>Bacteria</taxon>
        <taxon>Bacillati</taxon>
        <taxon>Actinomycetota</taxon>
        <taxon>Actinomycetes</taxon>
        <taxon>Micromonosporales</taxon>
        <taxon>Micromonosporaceae</taxon>
        <taxon>Micromonospora</taxon>
    </lineage>
</organism>
<dbReference type="EMBL" id="FMHZ01000002">
    <property type="protein sequence ID" value="SCL70601.1"/>
    <property type="molecule type" value="Genomic_DNA"/>
</dbReference>
<dbReference type="AlphaFoldDB" id="A0A1C6VW64"/>
<reference evidence="3" key="1">
    <citation type="submission" date="2016-06" db="EMBL/GenBank/DDBJ databases">
        <authorList>
            <person name="Varghese N."/>
            <person name="Submissions Spin"/>
        </authorList>
    </citation>
    <scope>NUCLEOTIDE SEQUENCE [LARGE SCALE GENOMIC DNA]</scope>
    <source>
        <strain evidence="3">DSM 43903</strain>
    </source>
</reference>
<proteinExistence type="predicted"/>
<name>A0A1C6VW64_9ACTN</name>
<dbReference type="OrthoDB" id="3405679at2"/>
<keyword evidence="1" id="KW-1133">Transmembrane helix</keyword>
<keyword evidence="3" id="KW-1185">Reference proteome</keyword>
<protein>
    <submittedName>
        <fullName evidence="2">Uncharacterized protein</fullName>
    </submittedName>
</protein>
<sequence length="95" mass="10252">MYRKREIEVQTLAERIEAELASGRVDDADLSDEQAEKVAAVLRPEAPVEMLSRVAGRAVRRTVRRTVRTARSMAAAGPLAPTLLAAMVSSTAMAS</sequence>
<evidence type="ECO:0000256" key="1">
    <source>
        <dbReference type="SAM" id="Phobius"/>
    </source>
</evidence>
<dbReference type="Proteomes" id="UP000199001">
    <property type="component" value="Unassembled WGS sequence"/>
</dbReference>